<dbReference type="AlphaFoldDB" id="A0A1Q2ZWS3"/>
<dbReference type="PROSITE" id="PS00107">
    <property type="entry name" value="PROTEIN_KINASE_ATP"/>
    <property type="match status" value="1"/>
</dbReference>
<dbReference type="Pfam" id="PF25347">
    <property type="entry name" value="PH_PKH3_C"/>
    <property type="match status" value="1"/>
</dbReference>
<dbReference type="PROSITE" id="PS50011">
    <property type="entry name" value="PROTEIN_KINASE_DOM"/>
    <property type="match status" value="1"/>
</dbReference>
<dbReference type="PANTHER" id="PTHR24356:SF405">
    <property type="entry name" value="SERINE_THREONINE-PROTEIN KINASE PKH3"/>
    <property type="match status" value="1"/>
</dbReference>
<name>A0A1Q2ZWS3_ZYGRO</name>
<accession>A0A1Q2ZWS3</accession>
<evidence type="ECO:0000256" key="8">
    <source>
        <dbReference type="ARBA" id="ARBA00047899"/>
    </source>
</evidence>
<keyword evidence="7 10" id="KW-0067">ATP-binding</keyword>
<reference evidence="13 14" key="1">
    <citation type="submission" date="2016-08" db="EMBL/GenBank/DDBJ databases">
        <title>Draft genome sequence of allopolyploid Zygosaccharomyces rouxii.</title>
        <authorList>
            <person name="Watanabe J."/>
            <person name="Uehara K."/>
            <person name="Mogi Y."/>
            <person name="Tsukioka Y."/>
        </authorList>
    </citation>
    <scope>NUCLEOTIDE SEQUENCE [LARGE SCALE GENOMIC DNA]</scope>
    <source>
        <strain evidence="13 14">NBRC 110957</strain>
    </source>
</reference>
<feature type="region of interest" description="Disordered" evidence="11">
    <location>
        <begin position="304"/>
        <end position="325"/>
    </location>
</feature>
<dbReference type="SMART" id="SM00220">
    <property type="entry name" value="S_TKc"/>
    <property type="match status" value="1"/>
</dbReference>
<evidence type="ECO:0000256" key="6">
    <source>
        <dbReference type="ARBA" id="ARBA00022777"/>
    </source>
</evidence>
<dbReference type="InterPro" id="IPR039046">
    <property type="entry name" value="PDPK1"/>
</dbReference>
<evidence type="ECO:0000256" key="9">
    <source>
        <dbReference type="ARBA" id="ARBA00048679"/>
    </source>
</evidence>
<evidence type="ECO:0000256" key="5">
    <source>
        <dbReference type="ARBA" id="ARBA00022741"/>
    </source>
</evidence>
<feature type="compositionally biased region" description="Pro residues" evidence="11">
    <location>
        <begin position="549"/>
        <end position="571"/>
    </location>
</feature>
<comment type="catalytic activity">
    <reaction evidence="8">
        <text>L-threonyl-[protein] + ATP = O-phospho-L-threonyl-[protein] + ADP + H(+)</text>
        <dbReference type="Rhea" id="RHEA:46608"/>
        <dbReference type="Rhea" id="RHEA-COMP:11060"/>
        <dbReference type="Rhea" id="RHEA-COMP:11605"/>
        <dbReference type="ChEBI" id="CHEBI:15378"/>
        <dbReference type="ChEBI" id="CHEBI:30013"/>
        <dbReference type="ChEBI" id="CHEBI:30616"/>
        <dbReference type="ChEBI" id="CHEBI:61977"/>
        <dbReference type="ChEBI" id="CHEBI:456216"/>
        <dbReference type="EC" id="2.7.11.1"/>
    </reaction>
</comment>
<feature type="compositionally biased region" description="Polar residues" evidence="11">
    <location>
        <begin position="485"/>
        <end position="494"/>
    </location>
</feature>
<dbReference type="InterPro" id="IPR011009">
    <property type="entry name" value="Kinase-like_dom_sf"/>
</dbReference>
<evidence type="ECO:0000313" key="13">
    <source>
        <dbReference type="EMBL" id="GAV47986.1"/>
    </source>
</evidence>
<dbReference type="InterPro" id="IPR008271">
    <property type="entry name" value="Ser/Thr_kinase_AS"/>
</dbReference>
<evidence type="ECO:0000256" key="7">
    <source>
        <dbReference type="ARBA" id="ARBA00022840"/>
    </source>
</evidence>
<dbReference type="PANTHER" id="PTHR24356">
    <property type="entry name" value="SERINE/THREONINE-PROTEIN KINASE"/>
    <property type="match status" value="1"/>
</dbReference>
<evidence type="ECO:0000256" key="2">
    <source>
        <dbReference type="ARBA" id="ARBA00012513"/>
    </source>
</evidence>
<evidence type="ECO:0000313" key="14">
    <source>
        <dbReference type="Proteomes" id="UP000187013"/>
    </source>
</evidence>
<dbReference type="eggNOG" id="KOG0592">
    <property type="taxonomic scope" value="Eukaryota"/>
</dbReference>
<feature type="binding site" evidence="10">
    <location>
        <position position="42"/>
    </location>
    <ligand>
        <name>ATP</name>
        <dbReference type="ChEBI" id="CHEBI:30616"/>
    </ligand>
</feature>
<feature type="domain" description="Protein kinase" evidence="12">
    <location>
        <begin position="12"/>
        <end position="269"/>
    </location>
</feature>
<dbReference type="SUPFAM" id="SSF56112">
    <property type="entry name" value="Protein kinase-like (PK-like)"/>
    <property type="match status" value="1"/>
</dbReference>
<sequence length="888" mass="97782">MSSRIKRSPHDFVFKEELGNGSYSRVYKAVDRSDPQRVYAVKVCSKRHIIHENKVKYVTIEKNTLNLLARANHPGIVKLHSTFHDEENLYFVLDFAAGGELLSLLNRVGKFTEPCARHFIAQLIDTTEFIHSQGVIHRDLKPENVLLHRDGRLMVTDFGTATNITKENTEGGASFVGTAEYVSPELLLYNQCQFASDVWALGCMLYQFIEGVPPFRGENELHTFEKIVALEYPWANNNKGGVVSLVRRILTLDPSQRPSLTSIKQDKWFEQVDWRNREALWKGIWQVQPQRQQPLEYQYRNNISNPNLPLAKQKRRKPAKVGNTTSSIVEWRKRLGIETHQIDVNRKNVKPSTINNNNSSNSNSTNNNSSNNTTTNGNNKTNKSIRSNSMLKTQAVAHVQEQAELQARMRAPLPKAPGSMVKPSTASKPTATAAIATTTIQPSIHSPLPFPRNRSHPIPKSASSSLPSTTPVAQMNRPPTAPLPLNNTSVQPHPQITRPPTAPSFYPRTPSPVGVARPPIHASMPKTASPVGRASPPVKKVNFTSSETPTPPTSAPAPAPAPAPAQAPTLPPATRAFKGNVSGSAPIAISQPVTTQPLPTQAPSLPSAGKPISTPPKTAPPKLSLDTDQRPTLLTNGSTTVVSTSSKKPSESEILKQDLAHIFEIPYNSSGPDISLQSYKRVDNDLIKNFVADHKSELKPKDQQPGFLTLLKDGTLQYRQRNSSVRHMANIGDTSLSMYDFEFYEKQGRGFLILEKYHHKVWFVSLPKGPNNNNGNSSQFPVIGSDENWVDSIFKVRQLVEDQGLADKLNNVEVSSPRLSSPTIPVTPIYSKARTPSGGSNTSKKYVAPNNMVVSSSRSQVLHALNRNAGVMDASMGASAAFKSLQKK</sequence>
<evidence type="ECO:0000256" key="11">
    <source>
        <dbReference type="SAM" id="MobiDB-lite"/>
    </source>
</evidence>
<feature type="region of interest" description="Disordered" evidence="11">
    <location>
        <begin position="591"/>
        <end position="651"/>
    </location>
</feature>
<dbReference type="GO" id="GO:0005524">
    <property type="term" value="F:ATP binding"/>
    <property type="evidence" value="ECO:0007669"/>
    <property type="project" value="UniProtKB-UniRule"/>
</dbReference>
<evidence type="ECO:0000256" key="1">
    <source>
        <dbReference type="ARBA" id="ARBA00010006"/>
    </source>
</evidence>
<dbReference type="Gene3D" id="3.30.200.20">
    <property type="entry name" value="Phosphorylase Kinase, domain 1"/>
    <property type="match status" value="1"/>
</dbReference>
<comment type="caution">
    <text evidence="13">The sequence shown here is derived from an EMBL/GenBank/DDBJ whole genome shotgun (WGS) entry which is preliminary data.</text>
</comment>
<dbReference type="InterPro" id="IPR050236">
    <property type="entry name" value="Ser_Thr_kinase_AGC"/>
</dbReference>
<dbReference type="OrthoDB" id="347657at2759"/>
<gene>
    <name evidence="13" type="ORF">ZYGR_0I02820</name>
</gene>
<dbReference type="PROSITE" id="PS00108">
    <property type="entry name" value="PROTEIN_KINASE_ST"/>
    <property type="match status" value="1"/>
</dbReference>
<dbReference type="InterPro" id="IPR017441">
    <property type="entry name" value="Protein_kinase_ATP_BS"/>
</dbReference>
<keyword evidence="3" id="KW-0723">Serine/threonine-protein kinase</keyword>
<dbReference type="InterPro" id="IPR000719">
    <property type="entry name" value="Prot_kinase_dom"/>
</dbReference>
<evidence type="ECO:0000256" key="10">
    <source>
        <dbReference type="PROSITE-ProRule" id="PRU10141"/>
    </source>
</evidence>
<keyword evidence="6" id="KW-0418">Kinase</keyword>
<proteinExistence type="inferred from homology"/>
<dbReference type="Gene3D" id="1.10.510.10">
    <property type="entry name" value="Transferase(Phosphotransferase) domain 1"/>
    <property type="match status" value="1"/>
</dbReference>
<feature type="region of interest" description="Disordered" evidence="11">
    <location>
        <begin position="438"/>
        <end position="579"/>
    </location>
</feature>
<feature type="region of interest" description="Disordered" evidence="11">
    <location>
        <begin position="825"/>
        <end position="844"/>
    </location>
</feature>
<feature type="compositionally biased region" description="Low complexity" evidence="11">
    <location>
        <begin position="638"/>
        <end position="647"/>
    </location>
</feature>
<dbReference type="Proteomes" id="UP000187013">
    <property type="component" value="Unassembled WGS sequence"/>
</dbReference>
<protein>
    <recommendedName>
        <fullName evidence="2">non-specific serine/threonine protein kinase</fullName>
        <ecNumber evidence="2">2.7.11.1</ecNumber>
    </recommendedName>
</protein>
<evidence type="ECO:0000259" key="12">
    <source>
        <dbReference type="PROSITE" id="PS50011"/>
    </source>
</evidence>
<feature type="region of interest" description="Disordered" evidence="11">
    <location>
        <begin position="342"/>
        <end position="384"/>
    </location>
</feature>
<evidence type="ECO:0000256" key="3">
    <source>
        <dbReference type="ARBA" id="ARBA00022527"/>
    </source>
</evidence>
<organism evidence="13 14">
    <name type="scientific">Zygosaccharomyces rouxii</name>
    <dbReference type="NCBI Taxonomy" id="4956"/>
    <lineage>
        <taxon>Eukaryota</taxon>
        <taxon>Fungi</taxon>
        <taxon>Dikarya</taxon>
        <taxon>Ascomycota</taxon>
        <taxon>Saccharomycotina</taxon>
        <taxon>Saccharomycetes</taxon>
        <taxon>Saccharomycetales</taxon>
        <taxon>Saccharomycetaceae</taxon>
        <taxon>Zygosaccharomyces</taxon>
    </lineage>
</organism>
<feature type="compositionally biased region" description="Low complexity" evidence="11">
    <location>
        <begin position="352"/>
        <end position="384"/>
    </location>
</feature>
<keyword evidence="4" id="KW-0808">Transferase</keyword>
<dbReference type="GO" id="GO:0004674">
    <property type="term" value="F:protein serine/threonine kinase activity"/>
    <property type="evidence" value="ECO:0007669"/>
    <property type="project" value="UniProtKB-KW"/>
</dbReference>
<dbReference type="InterPro" id="IPR057614">
    <property type="entry name" value="PH_PKH3_C"/>
</dbReference>
<dbReference type="EMBL" id="BDGX01000009">
    <property type="protein sequence ID" value="GAV47986.1"/>
    <property type="molecule type" value="Genomic_DNA"/>
</dbReference>
<comment type="similarity">
    <text evidence="1">Belongs to the protein kinase superfamily. AGC Ser/Thr protein kinase family. PDPK1 subfamily.</text>
</comment>
<keyword evidence="5 10" id="KW-0547">Nucleotide-binding</keyword>
<feature type="compositionally biased region" description="Polar residues" evidence="11">
    <location>
        <begin position="461"/>
        <end position="473"/>
    </location>
</feature>
<dbReference type="Pfam" id="PF00069">
    <property type="entry name" value="Pkinase"/>
    <property type="match status" value="1"/>
</dbReference>
<feature type="compositionally biased region" description="Polar residues" evidence="11">
    <location>
        <begin position="591"/>
        <end position="604"/>
    </location>
</feature>
<comment type="catalytic activity">
    <reaction evidence="9">
        <text>L-seryl-[protein] + ATP = O-phospho-L-seryl-[protein] + ADP + H(+)</text>
        <dbReference type="Rhea" id="RHEA:17989"/>
        <dbReference type="Rhea" id="RHEA-COMP:9863"/>
        <dbReference type="Rhea" id="RHEA-COMP:11604"/>
        <dbReference type="ChEBI" id="CHEBI:15378"/>
        <dbReference type="ChEBI" id="CHEBI:29999"/>
        <dbReference type="ChEBI" id="CHEBI:30616"/>
        <dbReference type="ChEBI" id="CHEBI:83421"/>
        <dbReference type="ChEBI" id="CHEBI:456216"/>
        <dbReference type="EC" id="2.7.11.1"/>
    </reaction>
</comment>
<evidence type="ECO:0000256" key="4">
    <source>
        <dbReference type="ARBA" id="ARBA00022679"/>
    </source>
</evidence>
<dbReference type="GO" id="GO:0035556">
    <property type="term" value="P:intracellular signal transduction"/>
    <property type="evidence" value="ECO:0007669"/>
    <property type="project" value="TreeGrafter"/>
</dbReference>
<dbReference type="CDD" id="cd05581">
    <property type="entry name" value="STKc_PDK1"/>
    <property type="match status" value="1"/>
</dbReference>
<dbReference type="EC" id="2.7.11.1" evidence="2"/>